<dbReference type="PANTHER" id="PTHR43510">
    <property type="entry name" value="AMINOTRANSFERASE FUNCTION, HYPOTHETICAL (EUROFUNG)"/>
    <property type="match status" value="1"/>
</dbReference>
<dbReference type="SUPFAM" id="SSF53383">
    <property type="entry name" value="PLP-dependent transferases"/>
    <property type="match status" value="1"/>
</dbReference>
<dbReference type="InterPro" id="IPR004839">
    <property type="entry name" value="Aminotransferase_I/II_large"/>
</dbReference>
<name>A0A381X8I3_9ZZZZ</name>
<gene>
    <name evidence="2" type="ORF">METZ01_LOCUS113784</name>
</gene>
<proteinExistence type="predicted"/>
<organism evidence="2">
    <name type="scientific">marine metagenome</name>
    <dbReference type="NCBI Taxonomy" id="408172"/>
    <lineage>
        <taxon>unclassified sequences</taxon>
        <taxon>metagenomes</taxon>
        <taxon>ecological metagenomes</taxon>
    </lineage>
</organism>
<dbReference type="EMBL" id="UINC01014252">
    <property type="protein sequence ID" value="SVA60930.1"/>
    <property type="molecule type" value="Genomic_DNA"/>
</dbReference>
<evidence type="ECO:0000313" key="2">
    <source>
        <dbReference type="EMBL" id="SVA60930.1"/>
    </source>
</evidence>
<reference evidence="2" key="1">
    <citation type="submission" date="2018-05" db="EMBL/GenBank/DDBJ databases">
        <authorList>
            <person name="Lanie J.A."/>
            <person name="Ng W.-L."/>
            <person name="Kazmierczak K.M."/>
            <person name="Andrzejewski T.M."/>
            <person name="Davidsen T.M."/>
            <person name="Wayne K.J."/>
            <person name="Tettelin H."/>
            <person name="Glass J.I."/>
            <person name="Rusch D."/>
            <person name="Podicherti R."/>
            <person name="Tsui H.-C.T."/>
            <person name="Winkler M.E."/>
        </authorList>
    </citation>
    <scope>NUCLEOTIDE SEQUENCE</scope>
</reference>
<accession>A0A381X8I3</accession>
<feature type="non-terminal residue" evidence="2">
    <location>
        <position position="1"/>
    </location>
</feature>
<dbReference type="Pfam" id="PF00155">
    <property type="entry name" value="Aminotran_1_2"/>
    <property type="match status" value="1"/>
</dbReference>
<protein>
    <recommendedName>
        <fullName evidence="1">Aminotransferase class I/classII large domain-containing protein</fullName>
    </recommendedName>
</protein>
<dbReference type="PANTHER" id="PTHR43510:SF1">
    <property type="entry name" value="AMINOTRANSFERASE FUNCTION, HYPOTHETICAL (EUROFUNG)"/>
    <property type="match status" value="1"/>
</dbReference>
<dbReference type="Gene3D" id="3.90.1150.10">
    <property type="entry name" value="Aspartate Aminotransferase, domain 1"/>
    <property type="match status" value="1"/>
</dbReference>
<dbReference type="GO" id="GO:0030170">
    <property type="term" value="F:pyridoxal phosphate binding"/>
    <property type="evidence" value="ECO:0007669"/>
    <property type="project" value="InterPro"/>
</dbReference>
<sequence length="352" mass="39728">VDYNLSESGVHPLKMSEILTDDEQRELLNKNLYYGYTNGTPELRQRVADMYGDTFSIENVLITSGSAEANFLSIMTQLESGDEIIYMVPNYLQIYHLARSFGIIVKSLPLHQELGWQWDLDELKSMVTPKTKMIVVCNPNNPTGALMNPEVMDGVIEVARETGCWVLSDEVYRGAELDGVECRSFAGATDKTIVNAGLSKAYSLPGLRLGWTVGSEAYINRAWSFHDFTVINVAYLSDWVASKILEYGRRRKILDRTKDHLNHNLNMLCDWAEHVPALTITRPKAAAITFAKLNIPMSSEEFVFNLRDNFSVLLTAGKWHGMEGFVRFGYGTPEEYVRSGLDRVSDFIRGID</sequence>
<dbReference type="InterPro" id="IPR015422">
    <property type="entry name" value="PyrdxlP-dep_Trfase_small"/>
</dbReference>
<feature type="domain" description="Aminotransferase class I/classII large" evidence="1">
    <location>
        <begin position="28"/>
        <end position="343"/>
    </location>
</feature>
<dbReference type="InterPro" id="IPR015421">
    <property type="entry name" value="PyrdxlP-dep_Trfase_major"/>
</dbReference>
<dbReference type="InterPro" id="IPR015424">
    <property type="entry name" value="PyrdxlP-dep_Trfase"/>
</dbReference>
<evidence type="ECO:0000259" key="1">
    <source>
        <dbReference type="Pfam" id="PF00155"/>
    </source>
</evidence>
<dbReference type="AlphaFoldDB" id="A0A381X8I3"/>
<dbReference type="Gene3D" id="3.40.640.10">
    <property type="entry name" value="Type I PLP-dependent aspartate aminotransferase-like (Major domain)"/>
    <property type="match status" value="1"/>
</dbReference>
<dbReference type="CDD" id="cd00609">
    <property type="entry name" value="AAT_like"/>
    <property type="match status" value="1"/>
</dbReference>
<dbReference type="GO" id="GO:0003824">
    <property type="term" value="F:catalytic activity"/>
    <property type="evidence" value="ECO:0007669"/>
    <property type="project" value="InterPro"/>
</dbReference>
<dbReference type="PROSITE" id="PS00105">
    <property type="entry name" value="AA_TRANSFER_CLASS_1"/>
    <property type="match status" value="1"/>
</dbReference>
<dbReference type="InterPro" id="IPR004838">
    <property type="entry name" value="NHTrfase_class1_PyrdxlP-BS"/>
</dbReference>